<dbReference type="PANTHER" id="PTHR19288:SF95">
    <property type="entry name" value="D-GLYCEROL 3-PHOSPHATE PHOSPHATASE"/>
    <property type="match status" value="1"/>
</dbReference>
<dbReference type="GO" id="GO:0005737">
    <property type="term" value="C:cytoplasm"/>
    <property type="evidence" value="ECO:0007669"/>
    <property type="project" value="TreeGrafter"/>
</dbReference>
<dbReference type="Pfam" id="PF18407">
    <property type="entry name" value="GNAT_like"/>
    <property type="match status" value="1"/>
</dbReference>
<dbReference type="InterPro" id="IPR011990">
    <property type="entry name" value="TPR-like_helical_dom_sf"/>
</dbReference>
<dbReference type="PATRIC" id="fig|1136941.3.peg.2399"/>
<dbReference type="NCBIfam" id="TIGR01460">
    <property type="entry name" value="HAD-SF-IIA"/>
    <property type="match status" value="1"/>
</dbReference>
<evidence type="ECO:0000256" key="1">
    <source>
        <dbReference type="SAM" id="MobiDB-lite"/>
    </source>
</evidence>
<dbReference type="Gene3D" id="3.40.50.1000">
    <property type="entry name" value="HAD superfamily/HAD-like"/>
    <property type="match status" value="2"/>
</dbReference>
<dbReference type="InterPro" id="IPR041065">
    <property type="entry name" value="GNAT-like"/>
</dbReference>
<dbReference type="AlphaFoldDB" id="A0A0N9NDA1"/>
<organism evidence="3 4">
    <name type="scientific">Gordonia phthalatica</name>
    <dbReference type="NCBI Taxonomy" id="1136941"/>
    <lineage>
        <taxon>Bacteria</taxon>
        <taxon>Bacillati</taxon>
        <taxon>Actinomycetota</taxon>
        <taxon>Actinomycetes</taxon>
        <taxon>Mycobacteriales</taxon>
        <taxon>Gordoniaceae</taxon>
        <taxon>Gordonia</taxon>
    </lineage>
</organism>
<protein>
    <submittedName>
        <fullName evidence="3">Haloacid dehalogenase</fullName>
    </submittedName>
</protein>
<dbReference type="OrthoDB" id="3400930at2"/>
<name>A0A0N9NDA1_9ACTN</name>
<dbReference type="PANTHER" id="PTHR19288">
    <property type="entry name" value="4-NITROPHENYLPHOSPHATASE-RELATED"/>
    <property type="match status" value="1"/>
</dbReference>
<accession>A0A0N9NDA1</accession>
<gene>
    <name evidence="3" type="ORF">ACH46_11765</name>
</gene>
<feature type="compositionally biased region" description="Gly residues" evidence="1">
    <location>
        <begin position="1"/>
        <end position="10"/>
    </location>
</feature>
<dbReference type="InterPro" id="IPR023214">
    <property type="entry name" value="HAD_sf"/>
</dbReference>
<dbReference type="Gene3D" id="1.25.40.10">
    <property type="entry name" value="Tetratricopeptide repeat domain"/>
    <property type="match status" value="1"/>
</dbReference>
<dbReference type="GO" id="GO:0016791">
    <property type="term" value="F:phosphatase activity"/>
    <property type="evidence" value="ECO:0007669"/>
    <property type="project" value="TreeGrafter"/>
</dbReference>
<feature type="compositionally biased region" description="Basic and acidic residues" evidence="1">
    <location>
        <begin position="18"/>
        <end position="42"/>
    </location>
</feature>
<proteinExistence type="predicted"/>
<reference evidence="3 4" key="2">
    <citation type="journal article" date="2017" name="Int. J. Syst. Evol. Microbiol.">
        <title>Gordonia phthalatica sp. nov., a di-n-butyl phthalate-degrading bacterium isolated from activated sludge.</title>
        <authorList>
            <person name="Jin D."/>
            <person name="Kong X."/>
            <person name="Jia M."/>
            <person name="Yu X."/>
            <person name="Wang X."/>
            <person name="Zhuang X."/>
            <person name="Deng Y."/>
            <person name="Bai Z."/>
        </authorList>
    </citation>
    <scope>NUCLEOTIDE SEQUENCE [LARGE SCALE GENOMIC DNA]</scope>
    <source>
        <strain evidence="3 4">QH-11</strain>
    </source>
</reference>
<sequence>MSGTGNGRNSGGKRNGRRPADRHDPSEPRIPEDVKASDLDPEVRRDLQALDKQTADRVARHLVMASDLLEDDPELALAHARAARARAARIGVVRETAGIVAYSVGEWQEAVTELRAARRMSGSEALLPLIADSERGLGQPQRAVDIADSPEGQQLTGDALLEMIIVKAGALTDLGDAAGAVRAFTSQNLTPGRTGTEAARLFFAYASALEAAGRRADAIAWFQNAASADLDDETDAEFRLMDLLDGEASLSPELTASNADASLRDLYDVLLLDLDGTLYTGSKVVPGAVEAVAAADGAALFVTNNASRTPAEVCAHLDGFGFPATESQVVTSAQVGADLLVERLEAGSKVLVVGADALRAEVRERGMTVVDSADDHPAAVVQGHSPDTGWAQLSEAALAIRQGAIWIATNVDTTLPTERGLLVGNGSMVAAVATATGVAPTVAGKPAAPIMESALSRSNAQRPLMIGDRLDTDIEGAHTAGIDSLLVLGGVTTGVELLAARPEQRPTYVAAGLGALDDPATQSVIGPRPEWYVEVNTQHVSVSSRGAGTVAGLAAALANAVWTADVGEFDLKIAAEDDASAEALTELGLSALR</sequence>
<dbReference type="Pfam" id="PF13242">
    <property type="entry name" value="Hydrolase_like"/>
    <property type="match status" value="1"/>
</dbReference>
<dbReference type="SUPFAM" id="SSF56784">
    <property type="entry name" value="HAD-like"/>
    <property type="match status" value="1"/>
</dbReference>
<evidence type="ECO:0000313" key="4">
    <source>
        <dbReference type="Proteomes" id="UP000063789"/>
    </source>
</evidence>
<feature type="domain" description="GCN5-related N-acetyltransferase-like" evidence="2">
    <location>
        <begin position="528"/>
        <end position="589"/>
    </location>
</feature>
<dbReference type="InterPro" id="IPR036412">
    <property type="entry name" value="HAD-like_sf"/>
</dbReference>
<feature type="region of interest" description="Disordered" evidence="1">
    <location>
        <begin position="1"/>
        <end position="42"/>
    </location>
</feature>
<dbReference type="Gene3D" id="3.30.300.290">
    <property type="match status" value="1"/>
</dbReference>
<reference evidence="4" key="1">
    <citation type="submission" date="2015-06" db="EMBL/GenBank/DDBJ databases">
        <title>Complete genome sequence and metabolic analysis of phthalate degradation pathway in Gordonia sp. QH-11.</title>
        <authorList>
            <person name="Jin D."/>
            <person name="Kong X."/>
            <person name="Bai Z."/>
        </authorList>
    </citation>
    <scope>NUCLEOTIDE SEQUENCE [LARGE SCALE GENOMIC DNA]</scope>
    <source>
        <strain evidence="4">QH-11</strain>
    </source>
</reference>
<dbReference type="Pfam" id="PF13344">
    <property type="entry name" value="Hydrolase_6"/>
    <property type="match status" value="1"/>
</dbReference>
<dbReference type="Proteomes" id="UP000063789">
    <property type="component" value="Chromosome"/>
</dbReference>
<evidence type="ECO:0000259" key="2">
    <source>
        <dbReference type="Pfam" id="PF18407"/>
    </source>
</evidence>
<dbReference type="KEGG" id="goq:ACH46_11765"/>
<evidence type="ECO:0000313" key="3">
    <source>
        <dbReference type="EMBL" id="ALG85037.1"/>
    </source>
</evidence>
<dbReference type="STRING" id="1136941.ACH46_11765"/>
<dbReference type="EMBL" id="CP011853">
    <property type="protein sequence ID" value="ALG85037.1"/>
    <property type="molecule type" value="Genomic_DNA"/>
</dbReference>
<dbReference type="InterPro" id="IPR006357">
    <property type="entry name" value="HAD-SF_hydro_IIA"/>
</dbReference>
<keyword evidence="4" id="KW-1185">Reference proteome</keyword>